<dbReference type="InterPro" id="IPR036388">
    <property type="entry name" value="WH-like_DNA-bd_sf"/>
</dbReference>
<dbReference type="CDD" id="cd06170">
    <property type="entry name" value="LuxR_C_like"/>
    <property type="match status" value="1"/>
</dbReference>
<dbReference type="PROSITE" id="PS50043">
    <property type="entry name" value="HTH_LUXR_2"/>
    <property type="match status" value="1"/>
</dbReference>
<dbReference type="PROSITE" id="PS00622">
    <property type="entry name" value="HTH_LUXR_1"/>
    <property type="match status" value="1"/>
</dbReference>
<dbReference type="InterPro" id="IPR016032">
    <property type="entry name" value="Sig_transdc_resp-reg_C-effctor"/>
</dbReference>
<dbReference type="EMBL" id="UGQM01000001">
    <property type="protein sequence ID" value="STZ42491.1"/>
    <property type="molecule type" value="Genomic_DNA"/>
</dbReference>
<gene>
    <name evidence="4" type="primary">uhpA</name>
    <name evidence="4" type="ORF">NCTC10742_01703</name>
</gene>
<dbReference type="InterPro" id="IPR011990">
    <property type="entry name" value="TPR-like_helical_dom_sf"/>
</dbReference>
<name>A0A378SIP6_9MYCO</name>
<dbReference type="AlphaFoldDB" id="A0A378SIP6"/>
<feature type="domain" description="HTH luxR-type" evidence="3">
    <location>
        <begin position="908"/>
        <end position="973"/>
    </location>
</feature>
<evidence type="ECO:0000256" key="2">
    <source>
        <dbReference type="ARBA" id="ARBA00022840"/>
    </source>
</evidence>
<evidence type="ECO:0000313" key="4">
    <source>
        <dbReference type="EMBL" id="STZ42491.1"/>
    </source>
</evidence>
<dbReference type="InterPro" id="IPR041664">
    <property type="entry name" value="AAA_16"/>
</dbReference>
<accession>A0A378SIP6</accession>
<dbReference type="InterPro" id="IPR027417">
    <property type="entry name" value="P-loop_NTPase"/>
</dbReference>
<dbReference type="InterPro" id="IPR000792">
    <property type="entry name" value="Tscrpt_reg_LuxR_C"/>
</dbReference>
<evidence type="ECO:0000313" key="5">
    <source>
        <dbReference type="Proteomes" id="UP000254291"/>
    </source>
</evidence>
<evidence type="ECO:0000259" key="3">
    <source>
        <dbReference type="PROSITE" id="PS50043"/>
    </source>
</evidence>
<dbReference type="Proteomes" id="UP000254291">
    <property type="component" value="Unassembled WGS sequence"/>
</dbReference>
<protein>
    <submittedName>
        <fullName evidence="4">Regulatory protein LuxR</fullName>
    </submittedName>
</protein>
<dbReference type="GO" id="GO:0004016">
    <property type="term" value="F:adenylate cyclase activity"/>
    <property type="evidence" value="ECO:0007669"/>
    <property type="project" value="TreeGrafter"/>
</dbReference>
<dbReference type="GO" id="GO:0005524">
    <property type="term" value="F:ATP binding"/>
    <property type="evidence" value="ECO:0007669"/>
    <property type="project" value="UniProtKB-KW"/>
</dbReference>
<reference evidence="4 5" key="1">
    <citation type="submission" date="2018-06" db="EMBL/GenBank/DDBJ databases">
        <authorList>
            <consortium name="Pathogen Informatics"/>
            <person name="Doyle S."/>
        </authorList>
    </citation>
    <scope>NUCLEOTIDE SEQUENCE [LARGE SCALE GENOMIC DNA]</scope>
    <source>
        <strain evidence="4 5">NCTC10742</strain>
    </source>
</reference>
<dbReference type="GO" id="GO:0006355">
    <property type="term" value="P:regulation of DNA-templated transcription"/>
    <property type="evidence" value="ECO:0007669"/>
    <property type="project" value="InterPro"/>
</dbReference>
<keyword evidence="1" id="KW-0547">Nucleotide-binding</keyword>
<dbReference type="Gene3D" id="1.10.10.10">
    <property type="entry name" value="Winged helix-like DNA-binding domain superfamily/Winged helix DNA-binding domain"/>
    <property type="match status" value="1"/>
</dbReference>
<dbReference type="PANTHER" id="PTHR16305:SF35">
    <property type="entry name" value="TRANSCRIPTIONAL ACTIVATOR DOMAIN"/>
    <property type="match status" value="1"/>
</dbReference>
<dbReference type="SUPFAM" id="SSF52540">
    <property type="entry name" value="P-loop containing nucleoside triphosphate hydrolases"/>
    <property type="match status" value="1"/>
</dbReference>
<dbReference type="SUPFAM" id="SSF48452">
    <property type="entry name" value="TPR-like"/>
    <property type="match status" value="1"/>
</dbReference>
<keyword evidence="2" id="KW-0067">ATP-binding</keyword>
<dbReference type="GO" id="GO:0005737">
    <property type="term" value="C:cytoplasm"/>
    <property type="evidence" value="ECO:0007669"/>
    <property type="project" value="TreeGrafter"/>
</dbReference>
<dbReference type="Pfam" id="PF13191">
    <property type="entry name" value="AAA_16"/>
    <property type="match status" value="1"/>
</dbReference>
<dbReference type="PRINTS" id="PR00038">
    <property type="entry name" value="HTHLUXR"/>
</dbReference>
<dbReference type="SUPFAM" id="SSF46894">
    <property type="entry name" value="C-terminal effector domain of the bipartite response regulators"/>
    <property type="match status" value="1"/>
</dbReference>
<organism evidence="4 5">
    <name type="scientific">Mycolicibacterium gilvum</name>
    <dbReference type="NCBI Taxonomy" id="1804"/>
    <lineage>
        <taxon>Bacteria</taxon>
        <taxon>Bacillati</taxon>
        <taxon>Actinomycetota</taxon>
        <taxon>Actinomycetes</taxon>
        <taxon>Mycobacteriales</taxon>
        <taxon>Mycobacteriaceae</taxon>
        <taxon>Mycolicibacterium</taxon>
    </lineage>
</organism>
<proteinExistence type="predicted"/>
<dbReference type="PANTHER" id="PTHR16305">
    <property type="entry name" value="TESTICULAR SOLUBLE ADENYLYL CYCLASE"/>
    <property type="match status" value="1"/>
</dbReference>
<dbReference type="Pfam" id="PF00196">
    <property type="entry name" value="GerE"/>
    <property type="match status" value="1"/>
</dbReference>
<evidence type="ECO:0000256" key="1">
    <source>
        <dbReference type="ARBA" id="ARBA00022741"/>
    </source>
</evidence>
<dbReference type="GO" id="GO:0003677">
    <property type="term" value="F:DNA binding"/>
    <property type="evidence" value="ECO:0007669"/>
    <property type="project" value="InterPro"/>
</dbReference>
<dbReference type="SMART" id="SM00421">
    <property type="entry name" value="HTH_LUXR"/>
    <property type="match status" value="1"/>
</dbReference>
<sequence>MPVTVLGAQPKKFADRHADPVTARALHVPVQQVWGYRSDRSAVSSDRPPAVHRPMSEERGDEYVVSFVESMTRRPAALVIQGEPGIGKTTRWMDVCEEARRAGVRVLSTRSGVGESALDFVGVDDLLADVEPEVFDALPIAQRTALRQVLVRSGADGTEIDRRAAIGAFRALVAELATRTPVLIGVDDVQWLDEATRDALVYTMRRVRGPVAVVVTERAVTGRGSAVSWLDLGEAGSVTRLVVRPMSVAELHRLVAGRTGRSLSRPAMARLAEMSGGNPYYALELAQAMDSAGWVWSAGLPSSLVDATGLHRERLDADVNEVLLAAASVVGPTVDLLAAVLHRPVEQIVGSLEKAENLGIASIEAGRVGFSHPLLPHIIYSQARPGERRRIHRAVASVEPSPQRQARHLALAATTGDPEILRALDSAAETARADAAPATAAELTEFAIGLGGDTPVRRLHAARDHLLAGDIDRSLALLEPTARGLPDGLMRAHARVLVGGALAVRGTFGRAVDELRVALADAAEDPGLTVQIQLALAMTLSAAGDHDGADDHVRQARMHAEGMADHVLTSQALAAQVLVRTANGEVADEVSLRRAADLEQRVHHTSGLPAGVHTAAPFSARVVKALVSVWTGRLTEGRAQLAEAQARYAARGSDVDVLWIQFHSAMTDIGLGRHGDAARLAEDMLLGAEQLGGAAARALAAEPRALLATLEGRESDARAEVDQVLEQVSDDVPPSNGLRTVLGFLELSLGRHAAAVDVLSPLLARSRTGGSIEIATLRFLPDLLEAAFSVGRVDEFAAWVDALEDAGTRLNRPWIVAVAARCRTMQLAARGELAAAQVTALRALDAHRGLPMPFELARTQLIVGQLQRRLRQKRLARTTLTEALTIFEQLGTPLWAARARTELARTAESPQQHLLTATEQRVAELVASGLTNKDVAAALYISPKTVEHNLGRVYRKLGIRNRTELGRQMDSLRDGPN</sequence>